<accession>A0A3M7QM13</accession>
<keyword evidence="2" id="KW-1185">Reference proteome</keyword>
<organism evidence="1 2">
    <name type="scientific">Brachionus plicatilis</name>
    <name type="common">Marine rotifer</name>
    <name type="synonym">Brachionus muelleri</name>
    <dbReference type="NCBI Taxonomy" id="10195"/>
    <lineage>
        <taxon>Eukaryota</taxon>
        <taxon>Metazoa</taxon>
        <taxon>Spiralia</taxon>
        <taxon>Gnathifera</taxon>
        <taxon>Rotifera</taxon>
        <taxon>Eurotatoria</taxon>
        <taxon>Monogononta</taxon>
        <taxon>Pseudotrocha</taxon>
        <taxon>Ploima</taxon>
        <taxon>Brachionidae</taxon>
        <taxon>Brachionus</taxon>
    </lineage>
</organism>
<proteinExistence type="predicted"/>
<comment type="caution">
    <text evidence="1">The sequence shown here is derived from an EMBL/GenBank/DDBJ whole genome shotgun (WGS) entry which is preliminary data.</text>
</comment>
<evidence type="ECO:0000313" key="1">
    <source>
        <dbReference type="EMBL" id="RNA12134.1"/>
    </source>
</evidence>
<dbReference type="PROSITE" id="PS51257">
    <property type="entry name" value="PROKAR_LIPOPROTEIN"/>
    <property type="match status" value="1"/>
</dbReference>
<gene>
    <name evidence="1" type="ORF">BpHYR1_019787</name>
</gene>
<reference evidence="1 2" key="1">
    <citation type="journal article" date="2018" name="Sci. Rep.">
        <title>Genomic signatures of local adaptation to the degree of environmental predictability in rotifers.</title>
        <authorList>
            <person name="Franch-Gras L."/>
            <person name="Hahn C."/>
            <person name="Garcia-Roger E.M."/>
            <person name="Carmona M.J."/>
            <person name="Serra M."/>
            <person name="Gomez A."/>
        </authorList>
    </citation>
    <scope>NUCLEOTIDE SEQUENCE [LARGE SCALE GENOMIC DNA]</scope>
    <source>
        <strain evidence="1">HYR1</strain>
    </source>
</reference>
<evidence type="ECO:0000313" key="2">
    <source>
        <dbReference type="Proteomes" id="UP000276133"/>
    </source>
</evidence>
<name>A0A3M7QM13_BRAPC</name>
<protein>
    <submittedName>
        <fullName evidence="1">Uncharacterized protein</fullName>
    </submittedName>
</protein>
<dbReference type="EMBL" id="REGN01005758">
    <property type="protein sequence ID" value="RNA12134.1"/>
    <property type="molecule type" value="Genomic_DNA"/>
</dbReference>
<dbReference type="Proteomes" id="UP000276133">
    <property type="component" value="Unassembled WGS sequence"/>
</dbReference>
<sequence>MAAGRFQVVNAALSSSVACLSLPISRLNASIFFVLNNCRPLCTFIGTKVANKSLNSSLIGNLTAITLAKAAFSSGFRLK</sequence>
<dbReference type="AlphaFoldDB" id="A0A3M7QM13"/>